<dbReference type="GO" id="GO:0005576">
    <property type="term" value="C:extracellular region"/>
    <property type="evidence" value="ECO:0007669"/>
    <property type="project" value="UniProtKB-SubCell"/>
</dbReference>
<protein>
    <recommendedName>
        <fullName evidence="4">Phospholipase A2</fullName>
        <ecNumber evidence="3">3.1.1.4</ecNumber>
    </recommendedName>
    <alternativeName>
        <fullName evidence="12">Phosphatidylcholine 2-acylhydrolase</fullName>
    </alternativeName>
</protein>
<dbReference type="InterPro" id="IPR033113">
    <property type="entry name" value="PLA2_histidine"/>
</dbReference>
<dbReference type="GO" id="GO:0050482">
    <property type="term" value="P:arachidonate secretion"/>
    <property type="evidence" value="ECO:0007669"/>
    <property type="project" value="InterPro"/>
</dbReference>
<reference evidence="15" key="2">
    <citation type="submission" date="2021-04" db="EMBL/GenBank/DDBJ databases">
        <title>Genome-wide patterns of bracovirus chromosomal integration into multiple host tissues during parasitism.</title>
        <authorList>
            <person name="Chebbi M.A.C."/>
        </authorList>
    </citation>
    <scope>NUCLEOTIDE SEQUENCE</scope>
    <source>
        <tissue evidence="15">Whole body</tissue>
    </source>
</reference>
<evidence type="ECO:0000256" key="8">
    <source>
        <dbReference type="ARBA" id="ARBA00022837"/>
    </source>
</evidence>
<evidence type="ECO:0000256" key="7">
    <source>
        <dbReference type="ARBA" id="ARBA00022801"/>
    </source>
</evidence>
<evidence type="ECO:0000256" key="13">
    <source>
        <dbReference type="SAM" id="SignalP"/>
    </source>
</evidence>
<comment type="subcellular location">
    <subcellularLocation>
        <location evidence="2">Secreted</location>
    </subcellularLocation>
</comment>
<evidence type="ECO:0000256" key="6">
    <source>
        <dbReference type="ARBA" id="ARBA00022723"/>
    </source>
</evidence>
<keyword evidence="9" id="KW-0442">Lipid degradation</keyword>
<evidence type="ECO:0000256" key="4">
    <source>
        <dbReference type="ARBA" id="ARBA00021721"/>
    </source>
</evidence>
<evidence type="ECO:0000256" key="1">
    <source>
        <dbReference type="ARBA" id="ARBA00001913"/>
    </source>
</evidence>
<evidence type="ECO:0000256" key="5">
    <source>
        <dbReference type="ARBA" id="ARBA00022525"/>
    </source>
</evidence>
<evidence type="ECO:0000256" key="9">
    <source>
        <dbReference type="ARBA" id="ARBA00022963"/>
    </source>
</evidence>
<evidence type="ECO:0000313" key="16">
    <source>
        <dbReference type="Proteomes" id="UP000729913"/>
    </source>
</evidence>
<dbReference type="Proteomes" id="UP000729913">
    <property type="component" value="Unassembled WGS sequence"/>
</dbReference>
<name>A0A8J5VCI7_9HYME</name>
<feature type="signal peptide" evidence="13">
    <location>
        <begin position="1"/>
        <end position="16"/>
    </location>
</feature>
<evidence type="ECO:0000313" key="15">
    <source>
        <dbReference type="EMBL" id="KAG8040849.1"/>
    </source>
</evidence>
<keyword evidence="10" id="KW-0443">Lipid metabolism</keyword>
<dbReference type="AlphaFoldDB" id="A0A8J5VCI7"/>
<feature type="domain" description="Phospholipase A2-like central" evidence="14">
    <location>
        <begin position="201"/>
        <end position="267"/>
    </location>
</feature>
<dbReference type="OrthoDB" id="6075074at2759"/>
<evidence type="ECO:0000259" key="14">
    <source>
        <dbReference type="Pfam" id="PF05826"/>
    </source>
</evidence>
<dbReference type="GO" id="GO:0004623">
    <property type="term" value="F:phospholipase A2 activity"/>
    <property type="evidence" value="ECO:0007669"/>
    <property type="project" value="UniProtKB-EC"/>
</dbReference>
<dbReference type="PROSITE" id="PS00118">
    <property type="entry name" value="PA2_HIS"/>
    <property type="match status" value="1"/>
</dbReference>
<dbReference type="CDD" id="cd04704">
    <property type="entry name" value="PLA2_bee_venom_like"/>
    <property type="match status" value="1"/>
</dbReference>
<keyword evidence="16" id="KW-1185">Reference proteome</keyword>
<feature type="chain" id="PRO_5035169951" description="Phospholipase A2" evidence="13">
    <location>
        <begin position="17"/>
        <end position="420"/>
    </location>
</feature>
<keyword evidence="11" id="KW-1015">Disulfide bond</keyword>
<dbReference type="EC" id="3.1.1.4" evidence="3"/>
<dbReference type="InterPro" id="IPR016090">
    <property type="entry name" value="PLA2-like_dom"/>
</dbReference>
<gene>
    <name evidence="15" type="ORF">G9C98_001837</name>
</gene>
<dbReference type="GO" id="GO:0046872">
    <property type="term" value="F:metal ion binding"/>
    <property type="evidence" value="ECO:0007669"/>
    <property type="project" value="UniProtKB-KW"/>
</dbReference>
<keyword evidence="7" id="KW-0378">Hydrolase</keyword>
<organism evidence="15 16">
    <name type="scientific">Cotesia typhae</name>
    <dbReference type="NCBI Taxonomy" id="2053667"/>
    <lineage>
        <taxon>Eukaryota</taxon>
        <taxon>Metazoa</taxon>
        <taxon>Ecdysozoa</taxon>
        <taxon>Arthropoda</taxon>
        <taxon>Hexapoda</taxon>
        <taxon>Insecta</taxon>
        <taxon>Pterygota</taxon>
        <taxon>Neoptera</taxon>
        <taxon>Endopterygota</taxon>
        <taxon>Hymenoptera</taxon>
        <taxon>Apocrita</taxon>
        <taxon>Ichneumonoidea</taxon>
        <taxon>Braconidae</taxon>
        <taxon>Microgastrinae</taxon>
        <taxon>Cotesia</taxon>
    </lineage>
</organism>
<evidence type="ECO:0000256" key="11">
    <source>
        <dbReference type="ARBA" id="ARBA00023157"/>
    </source>
</evidence>
<comment type="caution">
    <text evidence="15">The sequence shown here is derived from an EMBL/GenBank/DDBJ whole genome shotgun (WGS) entry which is preliminary data.</text>
</comment>
<dbReference type="GO" id="GO:0016042">
    <property type="term" value="P:lipid catabolic process"/>
    <property type="evidence" value="ECO:0007669"/>
    <property type="project" value="UniProtKB-KW"/>
</dbReference>
<accession>A0A8J5VCI7</accession>
<dbReference type="EMBL" id="JAAOIC020000019">
    <property type="protein sequence ID" value="KAG8040849.1"/>
    <property type="molecule type" value="Genomic_DNA"/>
</dbReference>
<reference evidence="15" key="1">
    <citation type="submission" date="2020-03" db="EMBL/GenBank/DDBJ databases">
        <authorList>
            <person name="Chebbi M.A."/>
            <person name="Drezen J.M."/>
        </authorList>
    </citation>
    <scope>NUCLEOTIDE SEQUENCE</scope>
    <source>
        <tissue evidence="15">Whole body</tissue>
    </source>
</reference>
<dbReference type="FunFam" id="1.20.90.10:FF:000002">
    <property type="entry name" value="Phospholipase A2 group III"/>
    <property type="match status" value="1"/>
</dbReference>
<keyword evidence="13" id="KW-0732">Signal</keyword>
<proteinExistence type="predicted"/>
<keyword evidence="8" id="KW-0106">Calcium</keyword>
<dbReference type="PANTHER" id="PTHR12253">
    <property type="entry name" value="RH14732P"/>
    <property type="match status" value="1"/>
</dbReference>
<evidence type="ECO:0000256" key="12">
    <source>
        <dbReference type="ARBA" id="ARBA00029903"/>
    </source>
</evidence>
<keyword evidence="6" id="KW-0479">Metal-binding</keyword>
<evidence type="ECO:0000256" key="2">
    <source>
        <dbReference type="ARBA" id="ARBA00004613"/>
    </source>
</evidence>
<feature type="domain" description="Phospholipase A2-like central" evidence="14">
    <location>
        <begin position="293"/>
        <end position="387"/>
    </location>
</feature>
<sequence length="420" mass="49335">MCLRILVMFLLKPINGENKITKLMILISYLLLVQLVSGFNNQRSMYSTINSTSSHGNFMITRILPDGQVQKTVKWNGICAKETIVSWGDMNVTLREIGANQKKLQLIYEGDSLTDCVDDRPIDQDICYDRDDEDDNVWTGDIQEKFQILDEIEAPREIKWIESYDNLHRRCHLIKSQTRNLALRQHLKHRIVERSLQQMVIAPGTKWCGPHRTASSYKELGGLNSVDRCCRRHDHCYRAIPPFSERYNFWNYMPFTLSHCGCDQRQGENMTKIMRLRRHGRRKRRNRRELFLMPGTQWCGRGNRATKYTNLGGFGKADACCRRHDTACPFYIPAFETRYGLFNWGISTLMHCTCDERFRTCLKMTRTSAANFIGRIFFNVVQTKCFILKPQKVCEKSSWWGKCEKYQYRKQAHLRNNISY</sequence>
<dbReference type="CDD" id="cd00618">
    <property type="entry name" value="PLA2_like"/>
    <property type="match status" value="1"/>
</dbReference>
<dbReference type="GO" id="GO:0006644">
    <property type="term" value="P:phospholipid metabolic process"/>
    <property type="evidence" value="ECO:0007669"/>
    <property type="project" value="InterPro"/>
</dbReference>
<comment type="cofactor">
    <cofactor evidence="1">
        <name>Ca(2+)</name>
        <dbReference type="ChEBI" id="CHEBI:29108"/>
    </cofactor>
</comment>
<evidence type="ECO:0000256" key="10">
    <source>
        <dbReference type="ARBA" id="ARBA00023098"/>
    </source>
</evidence>
<evidence type="ECO:0000256" key="3">
    <source>
        <dbReference type="ARBA" id="ARBA00013278"/>
    </source>
</evidence>
<keyword evidence="5" id="KW-0964">Secreted</keyword>
<dbReference type="Pfam" id="PF05826">
    <property type="entry name" value="Phospholip_A2_2"/>
    <property type="match status" value="2"/>
</dbReference>